<keyword evidence="1" id="KW-0732">Signal</keyword>
<evidence type="ECO:0000313" key="2">
    <source>
        <dbReference type="EMBL" id="TWI57447.1"/>
    </source>
</evidence>
<organism evidence="2 3">
    <name type="scientific">Pseudomonas duriflava</name>
    <dbReference type="NCBI Taxonomy" id="459528"/>
    <lineage>
        <taxon>Bacteria</taxon>
        <taxon>Pseudomonadati</taxon>
        <taxon>Pseudomonadota</taxon>
        <taxon>Gammaproteobacteria</taxon>
        <taxon>Pseudomonadales</taxon>
        <taxon>Pseudomonadaceae</taxon>
        <taxon>Pseudomonas</taxon>
    </lineage>
</organism>
<dbReference type="RefSeq" id="WP_145137980.1">
    <property type="nucleotide sequence ID" value="NZ_VLKY01000002.1"/>
</dbReference>
<evidence type="ECO:0000313" key="3">
    <source>
        <dbReference type="Proteomes" id="UP000316905"/>
    </source>
</evidence>
<dbReference type="AlphaFoldDB" id="A0A562QL09"/>
<dbReference type="OrthoDB" id="9919715at2"/>
<feature type="chain" id="PRO_5021750931" evidence="1">
    <location>
        <begin position="21"/>
        <end position="104"/>
    </location>
</feature>
<protein>
    <submittedName>
        <fullName evidence="2">Uncharacterized protein</fullName>
    </submittedName>
</protein>
<sequence>MRKEYVAAVIATCLALPVHADLTRAEQSFFNAHPDWSNTSQNLSKADLAWHAVNTFGFNCPEVIKEKRILGSHHSIIICNTGTRVRVHPVINDKPLMTLVVNQF</sequence>
<keyword evidence="3" id="KW-1185">Reference proteome</keyword>
<dbReference type="Proteomes" id="UP000316905">
    <property type="component" value="Unassembled WGS sequence"/>
</dbReference>
<gene>
    <name evidence="2" type="ORF">IQ22_00663</name>
</gene>
<reference evidence="2 3" key="1">
    <citation type="journal article" date="2015" name="Stand. Genomic Sci.">
        <title>Genomic Encyclopedia of Bacterial and Archaeal Type Strains, Phase III: the genomes of soil and plant-associated and newly described type strains.</title>
        <authorList>
            <person name="Whitman W.B."/>
            <person name="Woyke T."/>
            <person name="Klenk H.P."/>
            <person name="Zhou Y."/>
            <person name="Lilburn T.G."/>
            <person name="Beck B.J."/>
            <person name="De Vos P."/>
            <person name="Vandamme P."/>
            <person name="Eisen J.A."/>
            <person name="Garrity G."/>
            <person name="Hugenholtz P."/>
            <person name="Kyrpides N.C."/>
        </authorList>
    </citation>
    <scope>NUCLEOTIDE SEQUENCE [LARGE SCALE GENOMIC DNA]</scope>
    <source>
        <strain evidence="2 3">CGMCC 1.6858</strain>
    </source>
</reference>
<proteinExistence type="predicted"/>
<name>A0A562QL09_9PSED</name>
<accession>A0A562QL09</accession>
<feature type="signal peptide" evidence="1">
    <location>
        <begin position="1"/>
        <end position="20"/>
    </location>
</feature>
<dbReference type="EMBL" id="VLKY01000002">
    <property type="protein sequence ID" value="TWI57447.1"/>
    <property type="molecule type" value="Genomic_DNA"/>
</dbReference>
<comment type="caution">
    <text evidence="2">The sequence shown here is derived from an EMBL/GenBank/DDBJ whole genome shotgun (WGS) entry which is preliminary data.</text>
</comment>
<evidence type="ECO:0000256" key="1">
    <source>
        <dbReference type="SAM" id="SignalP"/>
    </source>
</evidence>